<dbReference type="Gene3D" id="1.25.40.20">
    <property type="entry name" value="Ankyrin repeat-containing domain"/>
    <property type="match status" value="1"/>
</dbReference>
<dbReference type="RefSeq" id="XP_013753362.1">
    <property type="nucleotide sequence ID" value="XM_013897908.1"/>
</dbReference>
<dbReference type="Proteomes" id="UP000054408">
    <property type="component" value="Unassembled WGS sequence"/>
</dbReference>
<dbReference type="GeneID" id="25568825"/>
<protein>
    <submittedName>
        <fullName evidence="1">Uncharacterized protein</fullName>
    </submittedName>
</protein>
<evidence type="ECO:0000313" key="1">
    <source>
        <dbReference type="EMBL" id="KNC55058.1"/>
    </source>
</evidence>
<dbReference type="SUPFAM" id="SSF48403">
    <property type="entry name" value="Ankyrin repeat"/>
    <property type="match status" value="1"/>
</dbReference>
<dbReference type="EMBL" id="GL349494">
    <property type="protein sequence ID" value="KNC55058.1"/>
    <property type="molecule type" value="Genomic_DNA"/>
</dbReference>
<dbReference type="AlphaFoldDB" id="A0A0L0DU93"/>
<dbReference type="InterPro" id="IPR036770">
    <property type="entry name" value="Ankyrin_rpt-contain_sf"/>
</dbReference>
<gene>
    <name evidence="1" type="ORF">AMSG_10654</name>
</gene>
<organism evidence="1 2">
    <name type="scientific">Thecamonas trahens ATCC 50062</name>
    <dbReference type="NCBI Taxonomy" id="461836"/>
    <lineage>
        <taxon>Eukaryota</taxon>
        <taxon>Apusozoa</taxon>
        <taxon>Apusomonadida</taxon>
        <taxon>Apusomonadidae</taxon>
        <taxon>Thecamonas</taxon>
    </lineage>
</organism>
<dbReference type="Pfam" id="PF12796">
    <property type="entry name" value="Ank_2"/>
    <property type="match status" value="1"/>
</dbReference>
<reference evidence="1 2" key="1">
    <citation type="submission" date="2010-05" db="EMBL/GenBank/DDBJ databases">
        <title>The Genome Sequence of Thecamonas trahens ATCC 50062.</title>
        <authorList>
            <consortium name="The Broad Institute Genome Sequencing Platform"/>
            <person name="Russ C."/>
            <person name="Cuomo C."/>
            <person name="Shea T."/>
            <person name="Young S.K."/>
            <person name="Zeng Q."/>
            <person name="Koehrsen M."/>
            <person name="Haas B."/>
            <person name="Borodovsky M."/>
            <person name="Guigo R."/>
            <person name="Alvarado L."/>
            <person name="Berlin A."/>
            <person name="Bochicchio J."/>
            <person name="Borenstein D."/>
            <person name="Chapman S."/>
            <person name="Chen Z."/>
            <person name="Freedman E."/>
            <person name="Gellesch M."/>
            <person name="Goldberg J."/>
            <person name="Griggs A."/>
            <person name="Gujja S."/>
            <person name="Heilman E."/>
            <person name="Heiman D."/>
            <person name="Hepburn T."/>
            <person name="Howarth C."/>
            <person name="Jen D."/>
            <person name="Larson L."/>
            <person name="Mehta T."/>
            <person name="Park D."/>
            <person name="Pearson M."/>
            <person name="Roberts A."/>
            <person name="Saif S."/>
            <person name="Shenoy N."/>
            <person name="Sisk P."/>
            <person name="Stolte C."/>
            <person name="Sykes S."/>
            <person name="Thomson T."/>
            <person name="Walk T."/>
            <person name="White J."/>
            <person name="Yandava C."/>
            <person name="Burger G."/>
            <person name="Gray M.W."/>
            <person name="Holland P.W.H."/>
            <person name="King N."/>
            <person name="Lang F.B.F."/>
            <person name="Roger A.J."/>
            <person name="Ruiz-Trillo I."/>
            <person name="Lander E."/>
            <person name="Nusbaum C."/>
        </authorList>
    </citation>
    <scope>NUCLEOTIDE SEQUENCE [LARGE SCALE GENOMIC DNA]</scope>
    <source>
        <strain evidence="1 2">ATCC 50062</strain>
    </source>
</reference>
<sequence>MDRLPAELIHRIAYASSDAKTVVALATTCRSFHAILLGSPYLRNKAAALMGACRCGRLGLYSAAARALRHIDGSPDSAATLIAECISERGPIDPGWLDLVAAAADLFASGPAVSERSFSFLVLEMMSWGIESEVSTIVTAMTPHLVPQTAYNLLLTAASLGSPSGIYATLPLAALPAAGDDAGDERMLVSRKQLEMALRVAAEGSSEEVALVLLDACLLTLSPAECTRVLAAAAGSDMSEVVAILLEDGRADPTYIDSAPLQVAAERGFVEIVDLFLADCRADPAADESASLRWATRRGHVAVVAALIADGACVCD</sequence>
<proteinExistence type="predicted"/>
<name>A0A0L0DU93_THETB</name>
<keyword evidence="2" id="KW-1185">Reference proteome</keyword>
<dbReference type="InterPro" id="IPR002110">
    <property type="entry name" value="Ankyrin_rpt"/>
</dbReference>
<evidence type="ECO:0000313" key="2">
    <source>
        <dbReference type="Proteomes" id="UP000054408"/>
    </source>
</evidence>
<accession>A0A0L0DU93</accession>